<dbReference type="EMBL" id="JAJKFT010000010">
    <property type="protein sequence ID" value="MCC9631334.1"/>
    <property type="molecule type" value="Genomic_DNA"/>
</dbReference>
<dbReference type="AlphaFoldDB" id="A0A9X1SM51"/>
<sequence>MNEESPPAEPAQSSFQLTLPRMFWCVFIAGLISGYVRLTCLPLWEVGYYGVAVFPLVMAIGVGVITAWEPYALRGALLMGTPFIAIGYIASLSHSLDPAGSYSGYDLTASFFGVVGIMFAYFGACMALHIRGHQSLSTRLLWTPPIAALVIANLAGIVKHLLT</sequence>
<dbReference type="Proteomes" id="UP001139103">
    <property type="component" value="Unassembled WGS sequence"/>
</dbReference>
<comment type="caution">
    <text evidence="2">The sequence shown here is derived from an EMBL/GenBank/DDBJ whole genome shotgun (WGS) entry which is preliminary data.</text>
</comment>
<keyword evidence="3" id="KW-1185">Reference proteome</keyword>
<feature type="transmembrane region" description="Helical" evidence="1">
    <location>
        <begin position="75"/>
        <end position="96"/>
    </location>
</feature>
<feature type="transmembrane region" description="Helical" evidence="1">
    <location>
        <begin position="50"/>
        <end position="68"/>
    </location>
</feature>
<organism evidence="2 3">
    <name type="scientific">Blastopirellula sediminis</name>
    <dbReference type="NCBI Taxonomy" id="2894196"/>
    <lineage>
        <taxon>Bacteria</taxon>
        <taxon>Pseudomonadati</taxon>
        <taxon>Planctomycetota</taxon>
        <taxon>Planctomycetia</taxon>
        <taxon>Pirellulales</taxon>
        <taxon>Pirellulaceae</taxon>
        <taxon>Blastopirellula</taxon>
    </lineage>
</organism>
<dbReference type="RefSeq" id="WP_230223209.1">
    <property type="nucleotide sequence ID" value="NZ_JAJKFT010000010.1"/>
</dbReference>
<feature type="transmembrane region" description="Helical" evidence="1">
    <location>
        <begin position="22"/>
        <end position="44"/>
    </location>
</feature>
<keyword evidence="1" id="KW-1133">Transmembrane helix</keyword>
<reference evidence="2" key="1">
    <citation type="submission" date="2021-11" db="EMBL/GenBank/DDBJ databases">
        <title>Genome sequence.</title>
        <authorList>
            <person name="Sun Q."/>
        </authorList>
    </citation>
    <scope>NUCLEOTIDE SEQUENCE</scope>
    <source>
        <strain evidence="2">JC732</strain>
    </source>
</reference>
<protein>
    <submittedName>
        <fullName evidence="2">Uncharacterized protein</fullName>
    </submittedName>
</protein>
<feature type="transmembrane region" description="Helical" evidence="1">
    <location>
        <begin position="108"/>
        <end position="128"/>
    </location>
</feature>
<evidence type="ECO:0000313" key="3">
    <source>
        <dbReference type="Proteomes" id="UP001139103"/>
    </source>
</evidence>
<proteinExistence type="predicted"/>
<keyword evidence="1" id="KW-0812">Transmembrane</keyword>
<feature type="transmembrane region" description="Helical" evidence="1">
    <location>
        <begin position="140"/>
        <end position="162"/>
    </location>
</feature>
<evidence type="ECO:0000313" key="2">
    <source>
        <dbReference type="EMBL" id="MCC9631334.1"/>
    </source>
</evidence>
<keyword evidence="1" id="KW-0472">Membrane</keyword>
<evidence type="ECO:0000256" key="1">
    <source>
        <dbReference type="SAM" id="Phobius"/>
    </source>
</evidence>
<accession>A0A9X1SM51</accession>
<gene>
    <name evidence="2" type="ORF">LOC68_23315</name>
</gene>
<name>A0A9X1SM51_9BACT</name>